<dbReference type="InterPro" id="IPR011009">
    <property type="entry name" value="Kinase-like_dom_sf"/>
</dbReference>
<proteinExistence type="predicted"/>
<protein>
    <submittedName>
        <fullName evidence="8">Serine/threonine-protein kinase PrkC</fullName>
        <ecNumber evidence="8">2.7.11.1</ecNumber>
    </submittedName>
</protein>
<evidence type="ECO:0000313" key="8">
    <source>
        <dbReference type="EMBL" id="VVE32742.1"/>
    </source>
</evidence>
<dbReference type="OrthoDB" id="9801841at2"/>
<dbReference type="PROSITE" id="PS50011">
    <property type="entry name" value="PROTEIN_KINASE_DOM"/>
    <property type="match status" value="1"/>
</dbReference>
<feature type="transmembrane region" description="Helical" evidence="5">
    <location>
        <begin position="553"/>
        <end position="573"/>
    </location>
</feature>
<accession>A0A5E4X964</accession>
<feature type="domain" description="Protein kinase" evidence="6">
    <location>
        <begin position="271"/>
        <end position="552"/>
    </location>
</feature>
<dbReference type="InterPro" id="IPR000719">
    <property type="entry name" value="Prot_kinase_dom"/>
</dbReference>
<name>A0A5E4X964_9BURK</name>
<gene>
    <name evidence="8" type="primary">prkC</name>
    <name evidence="8" type="ORF">PTE30175_03642</name>
</gene>
<keyword evidence="2" id="KW-0547">Nucleotide-binding</keyword>
<dbReference type="Proteomes" id="UP000414233">
    <property type="component" value="Unassembled WGS sequence"/>
</dbReference>
<reference evidence="8 9" key="1">
    <citation type="submission" date="2019-08" db="EMBL/GenBank/DDBJ databases">
        <authorList>
            <person name="Peeters C."/>
        </authorList>
    </citation>
    <scope>NUCLEOTIDE SEQUENCE [LARGE SCALE GENOMIC DNA]</scope>
    <source>
        <strain evidence="8 9">LMG 30175</strain>
    </source>
</reference>
<keyword evidence="9" id="KW-1185">Reference proteome</keyword>
<keyword evidence="1 8" id="KW-0808">Transferase</keyword>
<dbReference type="SUPFAM" id="SSF81606">
    <property type="entry name" value="PP2C-like"/>
    <property type="match status" value="1"/>
</dbReference>
<keyword evidence="4" id="KW-0067">ATP-binding</keyword>
<organism evidence="8 9">
    <name type="scientific">Pandoraea terrae</name>
    <dbReference type="NCBI Taxonomy" id="1537710"/>
    <lineage>
        <taxon>Bacteria</taxon>
        <taxon>Pseudomonadati</taxon>
        <taxon>Pseudomonadota</taxon>
        <taxon>Betaproteobacteria</taxon>
        <taxon>Burkholderiales</taxon>
        <taxon>Burkholderiaceae</taxon>
        <taxon>Pandoraea</taxon>
    </lineage>
</organism>
<evidence type="ECO:0000256" key="4">
    <source>
        <dbReference type="ARBA" id="ARBA00022840"/>
    </source>
</evidence>
<dbReference type="RefSeq" id="WP_150698458.1">
    <property type="nucleotide sequence ID" value="NZ_CABPRZ010000016.1"/>
</dbReference>
<dbReference type="PROSITE" id="PS00109">
    <property type="entry name" value="PROTEIN_KINASE_TYR"/>
    <property type="match status" value="1"/>
</dbReference>
<dbReference type="PANTHER" id="PTHR43289">
    <property type="entry name" value="MITOGEN-ACTIVATED PROTEIN KINASE KINASE KINASE 20-RELATED"/>
    <property type="match status" value="1"/>
</dbReference>
<dbReference type="SMART" id="SM00331">
    <property type="entry name" value="PP2C_SIG"/>
    <property type="match status" value="1"/>
</dbReference>
<evidence type="ECO:0000256" key="2">
    <source>
        <dbReference type="ARBA" id="ARBA00022741"/>
    </source>
</evidence>
<dbReference type="AlphaFoldDB" id="A0A5E4X964"/>
<evidence type="ECO:0000259" key="7">
    <source>
        <dbReference type="PROSITE" id="PS51746"/>
    </source>
</evidence>
<dbReference type="EMBL" id="CABPRZ010000016">
    <property type="protein sequence ID" value="VVE32742.1"/>
    <property type="molecule type" value="Genomic_DNA"/>
</dbReference>
<evidence type="ECO:0000313" key="9">
    <source>
        <dbReference type="Proteomes" id="UP000414233"/>
    </source>
</evidence>
<dbReference type="CDD" id="cd14014">
    <property type="entry name" value="STKc_PknB_like"/>
    <property type="match status" value="1"/>
</dbReference>
<keyword evidence="5" id="KW-1133">Transmembrane helix</keyword>
<dbReference type="PROSITE" id="PS51746">
    <property type="entry name" value="PPM_2"/>
    <property type="match status" value="1"/>
</dbReference>
<evidence type="ECO:0000259" key="6">
    <source>
        <dbReference type="PROSITE" id="PS50011"/>
    </source>
</evidence>
<dbReference type="EC" id="2.7.11.1" evidence="8"/>
<dbReference type="SUPFAM" id="SSF56112">
    <property type="entry name" value="Protein kinase-like (PK-like)"/>
    <property type="match status" value="1"/>
</dbReference>
<dbReference type="Pfam" id="PF13672">
    <property type="entry name" value="PP2C_2"/>
    <property type="match status" value="1"/>
</dbReference>
<dbReference type="GO" id="GO:0004674">
    <property type="term" value="F:protein serine/threonine kinase activity"/>
    <property type="evidence" value="ECO:0007669"/>
    <property type="project" value="UniProtKB-EC"/>
</dbReference>
<dbReference type="Gene3D" id="3.60.40.10">
    <property type="entry name" value="PPM-type phosphatase domain"/>
    <property type="match status" value="1"/>
</dbReference>
<keyword evidence="5" id="KW-0812">Transmembrane</keyword>
<dbReference type="PANTHER" id="PTHR43289:SF6">
    <property type="entry name" value="SERINE_THREONINE-PROTEIN KINASE NEKL-3"/>
    <property type="match status" value="1"/>
</dbReference>
<keyword evidence="5" id="KW-0472">Membrane</keyword>
<feature type="domain" description="PPM-type phosphatase" evidence="7">
    <location>
        <begin position="7"/>
        <end position="238"/>
    </location>
</feature>
<sequence length="600" mass="66675">MQSLRVALGQHSQAGRKRINQDFHGAALPAEPRRSAKGIAVALADGIGSSAVSQVASAAAVHSFLDDYYCTAEAWTVRRSARCVLAATNAWLHAQNQRGDARFDKDRGYVCTFSALIFKGRDVHLLHVGDSRVYRLHAQAWEQLTEDHRIRVSSLESYLGRALGVGPTVEVDYRCWPAEVGEVYVLASDGAYEYLDAAAVQQALAEHPQNLDAAAAALVSTALARGSQDNVTVQLVRVEALPVGDSTRLSRQRAELALPPPLQPRMAFEGYRIERELVASARCHVHLALDLHTGARVALKTPSVDLRENSDYLDRFLLEEWVARRIDNAHVARPHATDRQRRHLYVAMEFIDGQTLGQWMIDNPSPPLEDVRQIVEQIARGLQAFHRREMLHQDLRPDNVMIDRAGTAKIIDFAAVHVAGLAEGSSDPHALAPVGALQYAAPEYFVGQGGTPESDLFSLAVITYQMLTGQLPYGLQVTRLRSVADVSRLNYVSVRDRRPELPLWIDSALRRALHPLPNKRQEALSEFIQDLRVPRQQQRHREPPLIERNPVRFWQVLSALLALAVIVLLGLSLGERLSPQRLATLDPRATLAKSDSTRSR</sequence>
<evidence type="ECO:0000256" key="5">
    <source>
        <dbReference type="SAM" id="Phobius"/>
    </source>
</evidence>
<dbReference type="GO" id="GO:0005524">
    <property type="term" value="F:ATP binding"/>
    <property type="evidence" value="ECO:0007669"/>
    <property type="project" value="UniProtKB-KW"/>
</dbReference>
<dbReference type="Gene3D" id="1.10.510.10">
    <property type="entry name" value="Transferase(Phosphotransferase) domain 1"/>
    <property type="match status" value="1"/>
</dbReference>
<evidence type="ECO:0000256" key="3">
    <source>
        <dbReference type="ARBA" id="ARBA00022777"/>
    </source>
</evidence>
<dbReference type="InterPro" id="IPR036457">
    <property type="entry name" value="PPM-type-like_dom_sf"/>
</dbReference>
<dbReference type="Pfam" id="PF00069">
    <property type="entry name" value="Pkinase"/>
    <property type="match status" value="1"/>
</dbReference>
<dbReference type="InterPro" id="IPR008266">
    <property type="entry name" value="Tyr_kinase_AS"/>
</dbReference>
<dbReference type="InterPro" id="IPR001932">
    <property type="entry name" value="PPM-type_phosphatase-like_dom"/>
</dbReference>
<keyword evidence="3 8" id="KW-0418">Kinase</keyword>
<evidence type="ECO:0000256" key="1">
    <source>
        <dbReference type="ARBA" id="ARBA00022679"/>
    </source>
</evidence>
<dbReference type="SMART" id="SM00332">
    <property type="entry name" value="PP2Cc"/>
    <property type="match status" value="1"/>
</dbReference>